<reference evidence="9" key="1">
    <citation type="submission" date="2018-07" db="EMBL/GenBank/DDBJ databases">
        <title>Genome sequencing of Paracoccus sp. SC2-6.</title>
        <authorList>
            <person name="Heo J."/>
            <person name="Kim S.-J."/>
            <person name="Kwon S.-W."/>
        </authorList>
    </citation>
    <scope>NUCLEOTIDE SEQUENCE [LARGE SCALE GENOMIC DNA]</scope>
    <source>
        <strain evidence="9">SC2-6</strain>
    </source>
</reference>
<sequence length="305" mass="32006">MTAILFIATVLIWGSTWIAIKMQVGFSEVLTAVFWRFALAAVVTVLGMAALGRLRLPRMRELPWLAALGFCLFCANFVCFYHASRFVPSGLVSVLFATATLFNAVNARLIYGERITTRMILAGACGALGVLLLFRDELAHGLGAQGGLAVGLGLCGTLLFSLGNMISRRNSAAGMPVVWANAWGMSFGTAFLAVAVLASGSSFVPPADAAWLGAALYLAIIGSVAGFAAYLGLVARIGPSRAAYTTVIFPVVALTLSWLFEGYHWTPVAVLGLGLVMAGNVILFARAPARRARAVRAGLSGRGSG</sequence>
<keyword evidence="3 6" id="KW-0812">Transmembrane</keyword>
<dbReference type="InterPro" id="IPR000620">
    <property type="entry name" value="EamA_dom"/>
</dbReference>
<evidence type="ECO:0000259" key="7">
    <source>
        <dbReference type="Pfam" id="PF00892"/>
    </source>
</evidence>
<evidence type="ECO:0000256" key="1">
    <source>
        <dbReference type="ARBA" id="ARBA00004141"/>
    </source>
</evidence>
<dbReference type="OrthoDB" id="2352272at2"/>
<keyword evidence="9" id="KW-1185">Reference proteome</keyword>
<dbReference type="Pfam" id="PF00892">
    <property type="entry name" value="EamA"/>
    <property type="match status" value="2"/>
</dbReference>
<feature type="transmembrane region" description="Helical" evidence="6">
    <location>
        <begin position="90"/>
        <end position="111"/>
    </location>
</feature>
<name>A0A344PJ43_9RHOB</name>
<evidence type="ECO:0000256" key="6">
    <source>
        <dbReference type="SAM" id="Phobius"/>
    </source>
</evidence>
<proteinExistence type="inferred from homology"/>
<dbReference type="RefSeq" id="WP_114075715.1">
    <property type="nucleotide sequence ID" value="NZ_CP030918.1"/>
</dbReference>
<feature type="transmembrane region" description="Helical" evidence="6">
    <location>
        <begin position="146"/>
        <end position="166"/>
    </location>
</feature>
<feature type="domain" description="EamA" evidence="7">
    <location>
        <begin position="149"/>
        <end position="284"/>
    </location>
</feature>
<dbReference type="InterPro" id="IPR037185">
    <property type="entry name" value="EmrE-like"/>
</dbReference>
<dbReference type="Proteomes" id="UP000252023">
    <property type="component" value="Chromosome"/>
</dbReference>
<dbReference type="EMBL" id="CP030918">
    <property type="protein sequence ID" value="AXC49398.1"/>
    <property type="molecule type" value="Genomic_DNA"/>
</dbReference>
<evidence type="ECO:0000313" key="8">
    <source>
        <dbReference type="EMBL" id="AXC49398.1"/>
    </source>
</evidence>
<feature type="transmembrane region" description="Helical" evidence="6">
    <location>
        <begin position="178"/>
        <end position="198"/>
    </location>
</feature>
<feature type="domain" description="EamA" evidence="7">
    <location>
        <begin position="3"/>
        <end position="134"/>
    </location>
</feature>
<feature type="transmembrane region" description="Helical" evidence="6">
    <location>
        <begin position="34"/>
        <end position="52"/>
    </location>
</feature>
<feature type="transmembrane region" description="Helical" evidence="6">
    <location>
        <begin position="64"/>
        <end position="84"/>
    </location>
</feature>
<keyword evidence="4 6" id="KW-1133">Transmembrane helix</keyword>
<dbReference type="PANTHER" id="PTHR32322">
    <property type="entry name" value="INNER MEMBRANE TRANSPORTER"/>
    <property type="match status" value="1"/>
</dbReference>
<dbReference type="GO" id="GO:0016020">
    <property type="term" value="C:membrane"/>
    <property type="evidence" value="ECO:0007669"/>
    <property type="project" value="UniProtKB-SubCell"/>
</dbReference>
<feature type="transmembrane region" description="Helical" evidence="6">
    <location>
        <begin position="266"/>
        <end position="285"/>
    </location>
</feature>
<evidence type="ECO:0000256" key="3">
    <source>
        <dbReference type="ARBA" id="ARBA00022692"/>
    </source>
</evidence>
<dbReference type="SUPFAM" id="SSF103481">
    <property type="entry name" value="Multidrug resistance efflux transporter EmrE"/>
    <property type="match status" value="2"/>
</dbReference>
<evidence type="ECO:0000313" key="9">
    <source>
        <dbReference type="Proteomes" id="UP000252023"/>
    </source>
</evidence>
<evidence type="ECO:0000256" key="2">
    <source>
        <dbReference type="ARBA" id="ARBA00007362"/>
    </source>
</evidence>
<gene>
    <name evidence="8" type="ORF">DRW48_06550</name>
</gene>
<dbReference type="KEGG" id="pars:DRW48_06550"/>
<feature type="transmembrane region" description="Helical" evidence="6">
    <location>
        <begin position="242"/>
        <end position="260"/>
    </location>
</feature>
<comment type="similarity">
    <text evidence="2">Belongs to the EamA transporter family.</text>
</comment>
<dbReference type="PANTHER" id="PTHR32322:SF2">
    <property type="entry name" value="EAMA DOMAIN-CONTAINING PROTEIN"/>
    <property type="match status" value="1"/>
</dbReference>
<accession>A0A344PJ43</accession>
<dbReference type="InterPro" id="IPR050638">
    <property type="entry name" value="AA-Vitamin_Transporters"/>
</dbReference>
<evidence type="ECO:0000256" key="5">
    <source>
        <dbReference type="ARBA" id="ARBA00023136"/>
    </source>
</evidence>
<feature type="transmembrane region" description="Helical" evidence="6">
    <location>
        <begin position="210"/>
        <end position="235"/>
    </location>
</feature>
<evidence type="ECO:0000256" key="4">
    <source>
        <dbReference type="ARBA" id="ARBA00022989"/>
    </source>
</evidence>
<organism evidence="8 9">
    <name type="scientific">Paracoccus suum</name>
    <dbReference type="NCBI Taxonomy" id="2259340"/>
    <lineage>
        <taxon>Bacteria</taxon>
        <taxon>Pseudomonadati</taxon>
        <taxon>Pseudomonadota</taxon>
        <taxon>Alphaproteobacteria</taxon>
        <taxon>Rhodobacterales</taxon>
        <taxon>Paracoccaceae</taxon>
        <taxon>Paracoccus</taxon>
    </lineage>
</organism>
<feature type="transmembrane region" description="Helical" evidence="6">
    <location>
        <begin position="118"/>
        <end position="134"/>
    </location>
</feature>
<protein>
    <submittedName>
        <fullName evidence="8">DMT family transporter</fullName>
    </submittedName>
</protein>
<keyword evidence="5 6" id="KW-0472">Membrane</keyword>
<comment type="subcellular location">
    <subcellularLocation>
        <location evidence="1">Membrane</location>
        <topology evidence="1">Multi-pass membrane protein</topology>
    </subcellularLocation>
</comment>
<dbReference type="AlphaFoldDB" id="A0A344PJ43"/>